<reference evidence="1 2" key="1">
    <citation type="journal article" date="2014" name="PLoS ONE">
        <title>Global Analysis of Gene Expression Profiles in Physic Nut (Jatropha curcas L.) Seedlings Exposed to Salt Stress.</title>
        <authorList>
            <person name="Zhang L."/>
            <person name="Zhang C."/>
            <person name="Wu P."/>
            <person name="Chen Y."/>
            <person name="Li M."/>
            <person name="Jiang H."/>
            <person name="Wu G."/>
        </authorList>
    </citation>
    <scope>NUCLEOTIDE SEQUENCE [LARGE SCALE GENOMIC DNA]</scope>
    <source>
        <strain evidence="2">cv. GZQX0401</strain>
        <tissue evidence="1">Young leaves</tissue>
    </source>
</reference>
<protein>
    <submittedName>
        <fullName evidence="1">Uncharacterized protein</fullName>
    </submittedName>
</protein>
<proteinExistence type="predicted"/>
<keyword evidence="2" id="KW-1185">Reference proteome</keyword>
<evidence type="ECO:0000313" key="1">
    <source>
        <dbReference type="EMBL" id="KDP36028.1"/>
    </source>
</evidence>
<organism evidence="1 2">
    <name type="scientific">Jatropha curcas</name>
    <name type="common">Barbados nut</name>
    <dbReference type="NCBI Taxonomy" id="180498"/>
    <lineage>
        <taxon>Eukaryota</taxon>
        <taxon>Viridiplantae</taxon>
        <taxon>Streptophyta</taxon>
        <taxon>Embryophyta</taxon>
        <taxon>Tracheophyta</taxon>
        <taxon>Spermatophyta</taxon>
        <taxon>Magnoliopsida</taxon>
        <taxon>eudicotyledons</taxon>
        <taxon>Gunneridae</taxon>
        <taxon>Pentapetalae</taxon>
        <taxon>rosids</taxon>
        <taxon>fabids</taxon>
        <taxon>Malpighiales</taxon>
        <taxon>Euphorbiaceae</taxon>
        <taxon>Crotonoideae</taxon>
        <taxon>Jatropheae</taxon>
        <taxon>Jatropha</taxon>
    </lineage>
</organism>
<dbReference type="AlphaFoldDB" id="A0A067KLX9"/>
<dbReference type="EMBL" id="KK914457">
    <property type="protein sequence ID" value="KDP36028.1"/>
    <property type="molecule type" value="Genomic_DNA"/>
</dbReference>
<sequence length="92" mass="10372">MGGKVVEGTLEERRERSLVGPWLGSLENGMRSIEGGYRSEKRRVPRRPSSVSLNRELLVTRGGAKTFEGCWIQGGWLAIGWCRRKIEKKIAT</sequence>
<name>A0A067KLX9_JATCU</name>
<evidence type="ECO:0000313" key="2">
    <source>
        <dbReference type="Proteomes" id="UP000027138"/>
    </source>
</evidence>
<gene>
    <name evidence="1" type="ORF">JCGZ_09994</name>
</gene>
<dbReference type="Proteomes" id="UP000027138">
    <property type="component" value="Unassembled WGS sequence"/>
</dbReference>
<accession>A0A067KLX9</accession>